<gene>
    <name evidence="2" type="ORF">P7K49_030967</name>
</gene>
<evidence type="ECO:0000313" key="3">
    <source>
        <dbReference type="Proteomes" id="UP001266305"/>
    </source>
</evidence>
<accession>A0ABQ9U3N6</accession>
<feature type="compositionally biased region" description="Gly residues" evidence="1">
    <location>
        <begin position="68"/>
        <end position="83"/>
    </location>
</feature>
<protein>
    <submittedName>
        <fullName evidence="2">Uncharacterized protein</fullName>
    </submittedName>
</protein>
<feature type="compositionally biased region" description="Low complexity" evidence="1">
    <location>
        <begin position="52"/>
        <end position="67"/>
    </location>
</feature>
<reference evidence="2 3" key="1">
    <citation type="submission" date="2023-05" db="EMBL/GenBank/DDBJ databases">
        <title>B98-5 Cell Line De Novo Hybrid Assembly: An Optical Mapping Approach.</title>
        <authorList>
            <person name="Kananen K."/>
            <person name="Auerbach J.A."/>
            <person name="Kautto E."/>
            <person name="Blachly J.S."/>
        </authorList>
    </citation>
    <scope>NUCLEOTIDE SEQUENCE [LARGE SCALE GENOMIC DNA]</scope>
    <source>
        <strain evidence="2">B95-8</strain>
        <tissue evidence="2">Cell line</tissue>
    </source>
</reference>
<feature type="region of interest" description="Disordered" evidence="1">
    <location>
        <begin position="42"/>
        <end position="83"/>
    </location>
</feature>
<comment type="caution">
    <text evidence="2">The sequence shown here is derived from an EMBL/GenBank/DDBJ whole genome shotgun (WGS) entry which is preliminary data.</text>
</comment>
<feature type="compositionally biased region" description="Low complexity" evidence="1">
    <location>
        <begin position="200"/>
        <end position="219"/>
    </location>
</feature>
<sequence>MLGIGCAATQRSPGAAAASAWAACAASVALRQGGWRRRGQLGAAMAGGGARPGAAGESGRNFPRGAGRWAGAGPGGGPEPGGPWVGAGQPPAAALQCGGVQGVCAETAARVSAVRVSLRLRPRRPRVSGRGRGADAERPHPRAAGLGPRPGAQRRGLPHPPAEPAEPRGSSGAAGGGRCPSTETGEKVCGGPAGRPLRCPGQARPGPAAGPWLGPPAAGEDGMARPGQGSEPPGRAEGAGGGRGG</sequence>
<dbReference type="EMBL" id="JASSZA010000016">
    <property type="protein sequence ID" value="KAK2091683.1"/>
    <property type="molecule type" value="Genomic_DNA"/>
</dbReference>
<evidence type="ECO:0000313" key="2">
    <source>
        <dbReference type="EMBL" id="KAK2091683.1"/>
    </source>
</evidence>
<proteinExistence type="predicted"/>
<organism evidence="2 3">
    <name type="scientific">Saguinus oedipus</name>
    <name type="common">Cotton-top tamarin</name>
    <name type="synonym">Oedipomidas oedipus</name>
    <dbReference type="NCBI Taxonomy" id="9490"/>
    <lineage>
        <taxon>Eukaryota</taxon>
        <taxon>Metazoa</taxon>
        <taxon>Chordata</taxon>
        <taxon>Craniata</taxon>
        <taxon>Vertebrata</taxon>
        <taxon>Euteleostomi</taxon>
        <taxon>Mammalia</taxon>
        <taxon>Eutheria</taxon>
        <taxon>Euarchontoglires</taxon>
        <taxon>Primates</taxon>
        <taxon>Haplorrhini</taxon>
        <taxon>Platyrrhini</taxon>
        <taxon>Cebidae</taxon>
        <taxon>Callitrichinae</taxon>
        <taxon>Saguinus</taxon>
    </lineage>
</organism>
<feature type="region of interest" description="Disordered" evidence="1">
    <location>
        <begin position="122"/>
        <end position="245"/>
    </location>
</feature>
<name>A0ABQ9U3N6_SAGOE</name>
<keyword evidence="3" id="KW-1185">Reference proteome</keyword>
<evidence type="ECO:0000256" key="1">
    <source>
        <dbReference type="SAM" id="MobiDB-lite"/>
    </source>
</evidence>
<dbReference type="Proteomes" id="UP001266305">
    <property type="component" value="Unassembled WGS sequence"/>
</dbReference>